<evidence type="ECO:0000313" key="3">
    <source>
        <dbReference type="Proteomes" id="UP000290045"/>
    </source>
</evidence>
<reference evidence="2 3" key="1">
    <citation type="submission" date="2019-01" db="EMBL/GenBank/DDBJ databases">
        <authorList>
            <person name="Neitz A."/>
            <person name="Villela V."/>
            <person name="Anton S."/>
            <person name="Buhyoff S."/>
            <person name="Consani M."/>
            <person name="Davis D."/>
            <person name="Haas R."/>
            <person name="Heid C."/>
            <person name="Roop S."/>
            <person name="Braley A.B."/>
            <person name="Ettinger A.-S.H."/>
            <person name="Anders K.R."/>
            <person name="Garlena R.A."/>
            <person name="Russell D.A."/>
            <person name="Pope W.H."/>
            <person name="Jacobs-Sera D."/>
            <person name="Hendrix R.W."/>
            <person name="Hatfull G.F."/>
        </authorList>
    </citation>
    <scope>NUCLEOTIDE SEQUENCE [LARGE SCALE GENOMIC DNA]</scope>
</reference>
<dbReference type="RefSeq" id="YP_009953650.1">
    <property type="nucleotide sequence ID" value="NC_051624.1"/>
</dbReference>
<dbReference type="GeneID" id="60325127"/>
<keyword evidence="2" id="KW-0378">Hydrolase</keyword>
<keyword evidence="2" id="KW-0540">Nuclease</keyword>
<feature type="region of interest" description="Disordered" evidence="1">
    <location>
        <begin position="1"/>
        <end position="21"/>
    </location>
</feature>
<keyword evidence="3" id="KW-1185">Reference proteome</keyword>
<accession>A0A411B5I9</accession>
<gene>
    <name evidence="2" type="primary">62</name>
    <name evidence="2" type="ORF">SEA_NIBB_62</name>
</gene>
<dbReference type="GO" id="GO:0004519">
    <property type="term" value="F:endonuclease activity"/>
    <property type="evidence" value="ECO:0007669"/>
    <property type="project" value="UniProtKB-KW"/>
</dbReference>
<organism evidence="2 3">
    <name type="scientific">Mycobacterium phage Nibb</name>
    <dbReference type="NCBI Taxonomy" id="2510585"/>
    <lineage>
        <taxon>Viruses</taxon>
        <taxon>Duplodnaviria</taxon>
        <taxon>Heunggongvirae</taxon>
        <taxon>Uroviricota</taxon>
        <taxon>Caudoviricetes</taxon>
        <taxon>Weiservirinae</taxon>
        <taxon>Anayavirus</taxon>
        <taxon>Anayavirus nibb</taxon>
    </lineage>
</organism>
<proteinExistence type="predicted"/>
<keyword evidence="2" id="KW-0255">Endonuclease</keyword>
<dbReference type="Gene3D" id="3.90.320.10">
    <property type="match status" value="1"/>
</dbReference>
<protein>
    <submittedName>
        <fullName evidence="2">Cas4 family endonuclease</fullName>
    </submittedName>
</protein>
<evidence type="ECO:0000313" key="2">
    <source>
        <dbReference type="EMBL" id="QAX95601.1"/>
    </source>
</evidence>
<dbReference type="Proteomes" id="UP000290045">
    <property type="component" value="Segment"/>
</dbReference>
<sequence>MSANAGFFGLTDDAPERDKPETTEQQLNAALLADLKGVFKRGWATHARSAQRALGPSEVGHPCARRLATATMAYPRINPEGDPLPAWLGTAGHSKFEDSVELDNQRIVDEWIADRERRCTVLRDVAAHGDEPQYVGRWFTERRVQVRPGGLAGTCDLYDTWTGTVIDLKFPGATAFAKYKKAKERGTMAEDAPEYHTQAHCYGRGYVNEGFPVNRVAIWCIPRGGMLSTSFLWSEEYNPAIVDATLTKLDTIALVLDDLDIEHHPERLALIPKQPHNCMFCPYYVTKPDPTTPWACAGGAE</sequence>
<dbReference type="EMBL" id="MK460246">
    <property type="protein sequence ID" value="QAX95601.1"/>
    <property type="molecule type" value="Genomic_DNA"/>
</dbReference>
<name>A0A411B5I9_9CAUD</name>
<dbReference type="KEGG" id="vg:60325127"/>
<evidence type="ECO:0000256" key="1">
    <source>
        <dbReference type="SAM" id="MobiDB-lite"/>
    </source>
</evidence>
<dbReference type="InterPro" id="IPR011604">
    <property type="entry name" value="PDDEXK-like_dom_sf"/>
</dbReference>